<name>A0AAV3XU92_9CYAN</name>
<dbReference type="EMBL" id="BLAY01000508">
    <property type="protein sequence ID" value="GET44665.1"/>
    <property type="molecule type" value="Genomic_DNA"/>
</dbReference>
<organism evidence="1 2">
    <name type="scientific">Microseira wollei NIES-4236</name>
    <dbReference type="NCBI Taxonomy" id="2530354"/>
    <lineage>
        <taxon>Bacteria</taxon>
        <taxon>Bacillati</taxon>
        <taxon>Cyanobacteriota</taxon>
        <taxon>Cyanophyceae</taxon>
        <taxon>Oscillatoriophycideae</taxon>
        <taxon>Aerosakkonematales</taxon>
        <taxon>Aerosakkonemataceae</taxon>
        <taxon>Microseira</taxon>
    </lineage>
</organism>
<accession>A0AAV3XU92</accession>
<gene>
    <name evidence="1" type="ORF">MiSe_94980</name>
</gene>
<evidence type="ECO:0000313" key="2">
    <source>
        <dbReference type="Proteomes" id="UP001050975"/>
    </source>
</evidence>
<dbReference type="AlphaFoldDB" id="A0AAV3XU92"/>
<comment type="caution">
    <text evidence="1">The sequence shown here is derived from an EMBL/GenBank/DDBJ whole genome shotgun (WGS) entry which is preliminary data.</text>
</comment>
<reference evidence="1" key="1">
    <citation type="submission" date="2019-10" db="EMBL/GenBank/DDBJ databases">
        <title>Draft genome sequece of Microseira wollei NIES-4236.</title>
        <authorList>
            <person name="Yamaguchi H."/>
            <person name="Suzuki S."/>
            <person name="Kawachi M."/>
        </authorList>
    </citation>
    <scope>NUCLEOTIDE SEQUENCE</scope>
    <source>
        <strain evidence="1">NIES-4236</strain>
    </source>
</reference>
<dbReference type="Proteomes" id="UP001050975">
    <property type="component" value="Unassembled WGS sequence"/>
</dbReference>
<protein>
    <submittedName>
        <fullName evidence="1">Uncharacterized protein</fullName>
    </submittedName>
</protein>
<evidence type="ECO:0000313" key="1">
    <source>
        <dbReference type="EMBL" id="GET44665.1"/>
    </source>
</evidence>
<keyword evidence="2" id="KW-1185">Reference proteome</keyword>
<proteinExistence type="predicted"/>
<sequence length="69" mass="8069">MILIWGEQEFVNVTAIPSPLLPPQETRVSPWDTWEFRGLWNQHRLISQGFPLITCRCRTQCRGNSMPDN</sequence>